<feature type="transmembrane region" description="Helical" evidence="9">
    <location>
        <begin position="34"/>
        <end position="57"/>
    </location>
</feature>
<comment type="subcellular location">
    <subcellularLocation>
        <location evidence="1">Cell membrane</location>
        <topology evidence="1">Multi-pass membrane protein</topology>
    </subcellularLocation>
</comment>
<keyword evidence="7" id="KW-0811">Translocation</keyword>
<reference evidence="11" key="1">
    <citation type="journal article" date="2014" name="Front. Microbiol.">
        <title>High frequency of phylogenetically diverse reductive dehalogenase-homologous genes in deep subseafloor sedimentary metagenomes.</title>
        <authorList>
            <person name="Kawai M."/>
            <person name="Futagami T."/>
            <person name="Toyoda A."/>
            <person name="Takaki Y."/>
            <person name="Nishi S."/>
            <person name="Hori S."/>
            <person name="Arai W."/>
            <person name="Tsubouchi T."/>
            <person name="Morono Y."/>
            <person name="Uchiyama I."/>
            <person name="Ito T."/>
            <person name="Fujiyama A."/>
            <person name="Inagaki F."/>
            <person name="Takami H."/>
        </authorList>
    </citation>
    <scope>NUCLEOTIDE SEQUENCE</scope>
    <source>
        <strain evidence="11">Expedition CK06-06</strain>
    </source>
</reference>
<protein>
    <recommendedName>
        <fullName evidence="10">Protein export membrane protein SecD/SecF C-terminal domain-containing protein</fullName>
    </recommendedName>
</protein>
<comment type="caution">
    <text evidence="11">The sequence shown here is derived from an EMBL/GenBank/DDBJ whole genome shotgun (WGS) entry which is preliminary data.</text>
</comment>
<dbReference type="InterPro" id="IPR048634">
    <property type="entry name" value="SecD_SecF_C"/>
</dbReference>
<evidence type="ECO:0000256" key="3">
    <source>
        <dbReference type="ARBA" id="ARBA00022475"/>
    </source>
</evidence>
<evidence type="ECO:0000256" key="8">
    <source>
        <dbReference type="ARBA" id="ARBA00023136"/>
    </source>
</evidence>
<organism evidence="11">
    <name type="scientific">marine sediment metagenome</name>
    <dbReference type="NCBI Taxonomy" id="412755"/>
    <lineage>
        <taxon>unclassified sequences</taxon>
        <taxon>metagenomes</taxon>
        <taxon>ecological metagenomes</taxon>
    </lineage>
</organism>
<dbReference type="SUPFAM" id="SSF82866">
    <property type="entry name" value="Multidrug efflux transporter AcrB transmembrane domain"/>
    <property type="match status" value="1"/>
</dbReference>
<dbReference type="AlphaFoldDB" id="X1KM91"/>
<evidence type="ECO:0000256" key="6">
    <source>
        <dbReference type="ARBA" id="ARBA00022989"/>
    </source>
</evidence>
<feature type="domain" description="Protein export membrane protein SecD/SecF C-terminal" evidence="10">
    <location>
        <begin position="11"/>
        <end position="58"/>
    </location>
</feature>
<evidence type="ECO:0000256" key="5">
    <source>
        <dbReference type="ARBA" id="ARBA00022927"/>
    </source>
</evidence>
<gene>
    <name evidence="11" type="ORF">S03H2_55796</name>
</gene>
<dbReference type="Pfam" id="PF02355">
    <property type="entry name" value="SecD_SecF_C"/>
    <property type="match status" value="1"/>
</dbReference>
<evidence type="ECO:0000256" key="9">
    <source>
        <dbReference type="SAM" id="Phobius"/>
    </source>
</evidence>
<dbReference type="InterPro" id="IPR022813">
    <property type="entry name" value="SecD/SecF_arch_bac"/>
</dbReference>
<keyword evidence="6 9" id="KW-1133">Transmembrane helix</keyword>
<dbReference type="GO" id="GO:0005886">
    <property type="term" value="C:plasma membrane"/>
    <property type="evidence" value="ECO:0007669"/>
    <property type="project" value="UniProtKB-SubCell"/>
</dbReference>
<evidence type="ECO:0000256" key="7">
    <source>
        <dbReference type="ARBA" id="ARBA00023010"/>
    </source>
</evidence>
<keyword evidence="2" id="KW-0813">Transport</keyword>
<keyword evidence="4 9" id="KW-0812">Transmembrane</keyword>
<evidence type="ECO:0000313" key="11">
    <source>
        <dbReference type="EMBL" id="GAH83168.1"/>
    </source>
</evidence>
<evidence type="ECO:0000259" key="10">
    <source>
        <dbReference type="Pfam" id="PF02355"/>
    </source>
</evidence>
<evidence type="ECO:0000256" key="1">
    <source>
        <dbReference type="ARBA" id="ARBA00004651"/>
    </source>
</evidence>
<dbReference type="PANTHER" id="PTHR30081">
    <property type="entry name" value="PROTEIN-EXPORT MEMBRANE PROTEIN SEC"/>
    <property type="match status" value="1"/>
</dbReference>
<keyword evidence="5" id="KW-0653">Protein transport</keyword>
<dbReference type="PANTHER" id="PTHR30081:SF1">
    <property type="entry name" value="PROTEIN TRANSLOCASE SUBUNIT SECD"/>
    <property type="match status" value="1"/>
</dbReference>
<feature type="transmembrane region" description="Helical" evidence="9">
    <location>
        <begin position="12"/>
        <end position="28"/>
    </location>
</feature>
<keyword evidence="8 9" id="KW-0472">Membrane</keyword>
<dbReference type="GO" id="GO:0015031">
    <property type="term" value="P:protein transport"/>
    <property type="evidence" value="ECO:0007669"/>
    <property type="project" value="UniProtKB-KW"/>
</dbReference>
<proteinExistence type="predicted"/>
<evidence type="ECO:0000256" key="2">
    <source>
        <dbReference type="ARBA" id="ARBA00022448"/>
    </source>
</evidence>
<sequence length="72" mass="7921">GFSRAFKTILDANITTIIAAIFLFQFGTGPIKGFAVTLIIGITASMFTAVFVSHLIFDLFHAKKTRRDKLSI</sequence>
<dbReference type="EMBL" id="BARU01035674">
    <property type="protein sequence ID" value="GAH83168.1"/>
    <property type="molecule type" value="Genomic_DNA"/>
</dbReference>
<keyword evidence="3" id="KW-1003">Cell membrane</keyword>
<dbReference type="Gene3D" id="1.20.1640.10">
    <property type="entry name" value="Multidrug efflux transporter AcrB transmembrane domain"/>
    <property type="match status" value="1"/>
</dbReference>
<feature type="non-terminal residue" evidence="11">
    <location>
        <position position="1"/>
    </location>
</feature>
<name>X1KM91_9ZZZZ</name>
<evidence type="ECO:0000256" key="4">
    <source>
        <dbReference type="ARBA" id="ARBA00022692"/>
    </source>
</evidence>
<accession>X1KM91</accession>